<protein>
    <recommendedName>
        <fullName evidence="3">ABC transporter substrate-binding protein</fullName>
    </recommendedName>
</protein>
<reference evidence="1 2" key="1">
    <citation type="journal article" date="2016" name="Nat. Commun.">
        <title>Thousands of microbial genomes shed light on interconnected biogeochemical processes in an aquifer system.</title>
        <authorList>
            <person name="Anantharaman K."/>
            <person name="Brown C.T."/>
            <person name="Hug L.A."/>
            <person name="Sharon I."/>
            <person name="Castelle C.J."/>
            <person name="Probst A.J."/>
            <person name="Thomas B.C."/>
            <person name="Singh A."/>
            <person name="Wilkins M.J."/>
            <person name="Karaoz U."/>
            <person name="Brodie E.L."/>
            <person name="Williams K.H."/>
            <person name="Hubbard S.S."/>
            <person name="Banfield J.F."/>
        </authorList>
    </citation>
    <scope>NUCLEOTIDE SEQUENCE [LARGE SCALE GENOMIC DNA]</scope>
</reference>
<proteinExistence type="predicted"/>
<evidence type="ECO:0000313" key="2">
    <source>
        <dbReference type="Proteomes" id="UP000178114"/>
    </source>
</evidence>
<dbReference type="STRING" id="1798351.A2930_04225"/>
<comment type="caution">
    <text evidence="1">The sequence shown here is derived from an EMBL/GenBank/DDBJ whole genome shotgun (WGS) entry which is preliminary data.</text>
</comment>
<dbReference type="AlphaFoldDB" id="A0A1F5WZ41"/>
<dbReference type="Pfam" id="PF04392">
    <property type="entry name" value="ABC_sub_bind"/>
    <property type="match status" value="1"/>
</dbReference>
<name>A0A1F5WZ41_9BACT</name>
<gene>
    <name evidence="1" type="ORF">A2930_04225</name>
</gene>
<dbReference type="Gene3D" id="3.40.50.2300">
    <property type="match status" value="2"/>
</dbReference>
<dbReference type="Proteomes" id="UP000178114">
    <property type="component" value="Unassembled WGS sequence"/>
</dbReference>
<dbReference type="InterPro" id="IPR007487">
    <property type="entry name" value="ABC_transpt-TYRBP-like"/>
</dbReference>
<organism evidence="1 2">
    <name type="scientific">Candidatus Giovannonibacteria bacterium RIFCSPLOWO2_01_FULL_45_34</name>
    <dbReference type="NCBI Taxonomy" id="1798351"/>
    <lineage>
        <taxon>Bacteria</taxon>
        <taxon>Candidatus Giovannoniibacteriota</taxon>
    </lineage>
</organism>
<evidence type="ECO:0000313" key="1">
    <source>
        <dbReference type="EMBL" id="OGF80914.1"/>
    </source>
</evidence>
<dbReference type="CDD" id="cd06325">
    <property type="entry name" value="PBP1_ABC_unchar_transporter"/>
    <property type="match status" value="1"/>
</dbReference>
<dbReference type="EMBL" id="MFID01000023">
    <property type="protein sequence ID" value="OGF80914.1"/>
    <property type="molecule type" value="Genomic_DNA"/>
</dbReference>
<sequence length="340" mass="36796">MNITFKQASYAILLTIIVLGVVYSVYNFGGQNQPPLPPKNYKIGFLLTDKDIGSANIAGFKVGMEAAGYKEGVNVTYIEKNAGADRAAVMDGYAKELNDMGLDIILTGSTSATQSLEKLDLKIPVFFLAAGIPGQLVKNPQKPEGMVTGLGEPSAEFAGRRLEILKQMVPSAKKIISIVEKDYPTADVFRAKLNEAAPVLGVEMVYIEISRDKIDEILSKLPLLSKSLGDAYIACTCRSNEKYSKELSAALLKAKLPSINPETEIGAKIGWLASHSNDRYKNGIQATSKVIRILNGEPISNIPVEYATDLILELNLATAKAIGLTLPQSIISRANKIYNE</sequence>
<dbReference type="PANTHER" id="PTHR35271:SF1">
    <property type="entry name" value="ABC TRANSPORTER, SUBSTRATE-BINDING LIPOPROTEIN"/>
    <property type="match status" value="1"/>
</dbReference>
<dbReference type="PANTHER" id="PTHR35271">
    <property type="entry name" value="ABC TRANSPORTER, SUBSTRATE-BINDING LIPOPROTEIN-RELATED"/>
    <property type="match status" value="1"/>
</dbReference>
<evidence type="ECO:0008006" key="3">
    <source>
        <dbReference type="Google" id="ProtNLM"/>
    </source>
</evidence>
<accession>A0A1F5WZ41</accession>